<evidence type="ECO:0000256" key="1">
    <source>
        <dbReference type="SAM" id="MobiDB-lite"/>
    </source>
</evidence>
<feature type="region of interest" description="Disordered" evidence="1">
    <location>
        <begin position="118"/>
        <end position="139"/>
    </location>
</feature>
<dbReference type="KEGG" id="ssai:N0B31_11865"/>
<reference evidence="3" key="1">
    <citation type="submission" date="2022-09" db="EMBL/GenBank/DDBJ databases">
        <title>Diverse halophilic archaea isolated from saline environments.</title>
        <authorList>
            <person name="Cui H.-L."/>
        </authorList>
    </citation>
    <scope>NUCLEOTIDE SEQUENCE</scope>
    <source>
        <strain evidence="3">ZS-35-S2</strain>
    </source>
</reference>
<dbReference type="Pfam" id="PF26222">
    <property type="entry name" value="DUF8048"/>
    <property type="match status" value="1"/>
</dbReference>
<dbReference type="EMBL" id="CP104003">
    <property type="protein sequence ID" value="UWM52846.1"/>
    <property type="molecule type" value="Genomic_DNA"/>
</dbReference>
<dbReference type="Proteomes" id="UP001057580">
    <property type="component" value="Chromosome"/>
</dbReference>
<name>A0A9E7U6X0_9EURY</name>
<sequence>MANGDPLDGEVLLLAGAKASLSPRRLPVLVDAAQAHLRGELARYRREYEAVYEDDRFVVFLVEPDHWDGLAATLGVNDRERDALRRAHAEQLRWVGRDADRLDEFESALEIREAVVVGTGPESEGEAGTGVETGTGTGA</sequence>
<evidence type="ECO:0000259" key="2">
    <source>
        <dbReference type="Pfam" id="PF26222"/>
    </source>
</evidence>
<evidence type="ECO:0000313" key="3">
    <source>
        <dbReference type="EMBL" id="UWM52846.1"/>
    </source>
</evidence>
<keyword evidence="4" id="KW-1185">Reference proteome</keyword>
<proteinExistence type="predicted"/>
<dbReference type="GeneID" id="74943129"/>
<gene>
    <name evidence="3" type="ORF">N0B31_11865</name>
</gene>
<evidence type="ECO:0000313" key="4">
    <source>
        <dbReference type="Proteomes" id="UP001057580"/>
    </source>
</evidence>
<feature type="compositionally biased region" description="Gly residues" evidence="1">
    <location>
        <begin position="127"/>
        <end position="139"/>
    </location>
</feature>
<dbReference type="InterPro" id="IPR058361">
    <property type="entry name" value="DUF8048"/>
</dbReference>
<dbReference type="RefSeq" id="WP_260591841.1">
    <property type="nucleotide sequence ID" value="NZ_CP104003.1"/>
</dbReference>
<accession>A0A9E7U6X0</accession>
<protein>
    <recommendedName>
        <fullName evidence="2">DUF8048 domain-containing protein</fullName>
    </recommendedName>
</protein>
<dbReference type="AlphaFoldDB" id="A0A9E7U6X0"/>
<feature type="domain" description="DUF8048" evidence="2">
    <location>
        <begin position="5"/>
        <end position="119"/>
    </location>
</feature>
<organism evidence="3 4">
    <name type="scientific">Salinirubellus salinus</name>
    <dbReference type="NCBI Taxonomy" id="1364945"/>
    <lineage>
        <taxon>Archaea</taxon>
        <taxon>Methanobacteriati</taxon>
        <taxon>Methanobacteriota</taxon>
        <taxon>Stenosarchaea group</taxon>
        <taxon>Halobacteria</taxon>
        <taxon>Halobacteriales</taxon>
        <taxon>Natronomonadaceae</taxon>
        <taxon>Salinirubellus</taxon>
    </lineage>
</organism>